<keyword evidence="4" id="KW-0533">Nickel</keyword>
<dbReference type="Pfam" id="PF03824">
    <property type="entry name" value="NicO"/>
    <property type="match status" value="1"/>
</dbReference>
<dbReference type="EMBL" id="LR134334">
    <property type="protein sequence ID" value="VEF73905.1"/>
    <property type="molecule type" value="Genomic_DNA"/>
</dbReference>
<organism evidence="9 10">
    <name type="scientific">Pseudomonas chlororaphis</name>
    <dbReference type="NCBI Taxonomy" id="587753"/>
    <lineage>
        <taxon>Bacteria</taxon>
        <taxon>Pseudomonadati</taxon>
        <taxon>Pseudomonadota</taxon>
        <taxon>Gammaproteobacteria</taxon>
        <taxon>Pseudomonadales</taxon>
        <taxon>Pseudomonadaceae</taxon>
        <taxon>Pseudomonas</taxon>
    </lineage>
</organism>
<evidence type="ECO:0000256" key="6">
    <source>
        <dbReference type="ARBA" id="ARBA00022989"/>
    </source>
</evidence>
<evidence type="ECO:0000256" key="1">
    <source>
        <dbReference type="ARBA" id="ARBA00004127"/>
    </source>
</evidence>
<feature type="transmembrane region" description="Helical" evidence="8">
    <location>
        <begin position="316"/>
        <end position="340"/>
    </location>
</feature>
<comment type="subcellular location">
    <subcellularLocation>
        <location evidence="8">Cell membrane</location>
        <topology evidence="8">Multi-pass membrane protein</topology>
    </subcellularLocation>
    <subcellularLocation>
        <location evidence="1">Endomembrane system</location>
        <topology evidence="1">Multi-pass membrane protein</topology>
    </subcellularLocation>
</comment>
<dbReference type="RefSeq" id="WP_124303460.1">
    <property type="nucleotide sequence ID" value="NZ_CP019399.1"/>
</dbReference>
<dbReference type="Proteomes" id="UP000277437">
    <property type="component" value="Chromosome"/>
</dbReference>
<sequence>MLDAFLHLFNDSTSGLRGKIIAIYALLVAFNVGAWIWAFVAFHGQPVLLGTALLAYVFGLRHAVDADHIAAIDNVTRKLMQEGRSPLGAGLFFSLGHSTVVIVMSVVVALTAVSLARFEGMKAWGGVISTSVSAFFLLLLAAANLLILISVYRTFRAARRGAPIVDADLDMLLNQRGVLARVFRPLFRLVSRSWHLYPIGFLFGFGFDTATEVALFGISATQVQSGLSFWSVMVLPMLFTAGMTLIDTTDGILMMGAYRWAYVRPIRKIYYNMTITLVSVLVAALIGGIEVLALLADKFALQGPVWNFAAMVASHFGMLGYLVIGLLLSCWLVSAVIYRVKRYDEIDVRISTFPITPTLDKQSPP</sequence>
<feature type="transmembrane region" description="Helical" evidence="8">
    <location>
        <begin position="269"/>
        <end position="296"/>
    </location>
</feature>
<feature type="transmembrane region" description="Helical" evidence="8">
    <location>
        <begin position="21"/>
        <end position="40"/>
    </location>
</feature>
<feature type="transmembrane region" description="Helical" evidence="8">
    <location>
        <begin position="227"/>
        <end position="248"/>
    </location>
</feature>
<dbReference type="PANTHER" id="PTHR31611:SF0">
    <property type="entry name" value="HIGH-AFFINITY NICKEL TRANSPORT PROTEIN NIC1"/>
    <property type="match status" value="1"/>
</dbReference>
<reference evidence="9 10" key="1">
    <citation type="submission" date="2018-12" db="EMBL/GenBank/DDBJ databases">
        <authorList>
            <consortium name="Pathogen Informatics"/>
        </authorList>
    </citation>
    <scope>NUCLEOTIDE SEQUENCE [LARGE SCALE GENOMIC DNA]</scope>
    <source>
        <strain evidence="9 10">NCTC7357</strain>
    </source>
</reference>
<evidence type="ECO:0000256" key="8">
    <source>
        <dbReference type="RuleBase" id="RU362101"/>
    </source>
</evidence>
<accession>A0AAX3FWS0</accession>
<dbReference type="GO" id="GO:0015099">
    <property type="term" value="F:nickel cation transmembrane transporter activity"/>
    <property type="evidence" value="ECO:0007669"/>
    <property type="project" value="UniProtKB-UniRule"/>
</dbReference>
<keyword evidence="7 8" id="KW-0472">Membrane</keyword>
<keyword evidence="6 8" id="KW-1133">Transmembrane helix</keyword>
<proteinExistence type="inferred from homology"/>
<evidence type="ECO:0000256" key="2">
    <source>
        <dbReference type="ARBA" id="ARBA00010892"/>
    </source>
</evidence>
<gene>
    <name evidence="9" type="primary">hoxN</name>
    <name evidence="9" type="ORF">NCTC7357_02186</name>
</gene>
<evidence type="ECO:0000256" key="5">
    <source>
        <dbReference type="ARBA" id="ARBA00022692"/>
    </source>
</evidence>
<feature type="transmembrane region" description="Helical" evidence="8">
    <location>
        <begin position="85"/>
        <end position="112"/>
    </location>
</feature>
<name>A0AAX3FWS0_9PSED</name>
<comment type="similarity">
    <text evidence="2 8">Belongs to the NiCoT transporter (TC 2.A.52) family.</text>
</comment>
<dbReference type="GO" id="GO:0005886">
    <property type="term" value="C:plasma membrane"/>
    <property type="evidence" value="ECO:0007669"/>
    <property type="project" value="UniProtKB-SubCell"/>
</dbReference>
<dbReference type="PANTHER" id="PTHR31611">
    <property type="entry name" value="HIGH-AFFINITY NICKEL TRANSPORT PROTEIN NIC1"/>
    <property type="match status" value="1"/>
</dbReference>
<dbReference type="NCBIfam" id="TIGR00802">
    <property type="entry name" value="nico"/>
    <property type="match status" value="1"/>
</dbReference>
<keyword evidence="3 8" id="KW-0813">Transport</keyword>
<feature type="transmembrane region" description="Helical" evidence="8">
    <location>
        <begin position="132"/>
        <end position="152"/>
    </location>
</feature>
<evidence type="ECO:0000256" key="4">
    <source>
        <dbReference type="ARBA" id="ARBA00022596"/>
    </source>
</evidence>
<evidence type="ECO:0000313" key="10">
    <source>
        <dbReference type="Proteomes" id="UP000277437"/>
    </source>
</evidence>
<dbReference type="GO" id="GO:0012505">
    <property type="term" value="C:endomembrane system"/>
    <property type="evidence" value="ECO:0007669"/>
    <property type="project" value="UniProtKB-SubCell"/>
</dbReference>
<feature type="transmembrane region" description="Helical" evidence="8">
    <location>
        <begin position="196"/>
        <end position="221"/>
    </location>
</feature>
<evidence type="ECO:0000313" key="9">
    <source>
        <dbReference type="EMBL" id="VEF73905.1"/>
    </source>
</evidence>
<dbReference type="AlphaFoldDB" id="A0AAX3FWS0"/>
<protein>
    <recommendedName>
        <fullName evidence="8">Nickel/cobalt efflux system</fullName>
    </recommendedName>
</protein>
<evidence type="ECO:0000256" key="7">
    <source>
        <dbReference type="ARBA" id="ARBA00023136"/>
    </source>
</evidence>
<dbReference type="InterPro" id="IPR004688">
    <property type="entry name" value="Ni/Co_transpt"/>
</dbReference>
<dbReference type="InterPro" id="IPR011541">
    <property type="entry name" value="Ni/Co_transpt_high_affinity"/>
</dbReference>
<evidence type="ECO:0000256" key="3">
    <source>
        <dbReference type="ARBA" id="ARBA00022448"/>
    </source>
</evidence>
<keyword evidence="5 8" id="KW-0812">Transmembrane</keyword>